<evidence type="ECO:0000313" key="4">
    <source>
        <dbReference type="EMBL" id="RLN66181.1"/>
    </source>
</evidence>
<dbReference type="EMBL" id="MBDO02000040">
    <property type="protein sequence ID" value="RLN66181.1"/>
    <property type="molecule type" value="Genomic_DNA"/>
</dbReference>
<dbReference type="InterPro" id="IPR025986">
    <property type="entry name" value="RPAP3-like_C"/>
</dbReference>
<dbReference type="Proteomes" id="UP000277300">
    <property type="component" value="Unassembled WGS sequence"/>
</dbReference>
<evidence type="ECO:0000313" key="5">
    <source>
        <dbReference type="Proteomes" id="UP000277300"/>
    </source>
</evidence>
<dbReference type="OrthoDB" id="2423701at2759"/>
<organism evidence="4 5">
    <name type="scientific">Phytophthora kernoviae</name>
    <dbReference type="NCBI Taxonomy" id="325452"/>
    <lineage>
        <taxon>Eukaryota</taxon>
        <taxon>Sar</taxon>
        <taxon>Stramenopiles</taxon>
        <taxon>Oomycota</taxon>
        <taxon>Peronosporomycetes</taxon>
        <taxon>Peronosporales</taxon>
        <taxon>Peronosporaceae</taxon>
        <taxon>Phytophthora</taxon>
    </lineage>
</organism>
<dbReference type="AlphaFoldDB" id="A0A3F2RXJ7"/>
<accession>A0A3F2RXJ7</accession>
<sequence>MKEETPSVVNIQHQIRANASQLQDYFSDLYEWEKTINKDDNARQRASKTSQPSVASTAVPRPRTARYVGIDTDNKANAKKSDAHTYDKGYKRWEKFDVTATTIPNVQAVVKSVPILPKLPKKAPTTSYEFGRVWKTFALRGDSEQRSRLTDLRADYLRMVDPSELRTVFKTGIESDVLCEIFYVFRHAMLSPSGSDAAVSEDIIAFVLEFASELTKVSRFNMTIMLLLGSEKEDMLWVITRMELLVKDDSGDMANLKQLYELP</sequence>
<comment type="caution">
    <text evidence="4">The sequence shown here is derived from an EMBL/GenBank/DDBJ whole genome shotgun (WGS) entry which is preliminary data.</text>
</comment>
<name>A0A3F2RXJ7_9STRA</name>
<feature type="region of interest" description="Disordered" evidence="1">
    <location>
        <begin position="40"/>
        <end position="60"/>
    </location>
</feature>
<dbReference type="PANTHER" id="PTHR47329">
    <property type="entry name" value="OS05G0129900 PROTEIN"/>
    <property type="match status" value="1"/>
</dbReference>
<dbReference type="EMBL" id="MBAD02002325">
    <property type="protein sequence ID" value="RLN48294.1"/>
    <property type="molecule type" value="Genomic_DNA"/>
</dbReference>
<protein>
    <recommendedName>
        <fullName evidence="2">RNA-polymerase II-associated protein 3-like C-terminal domain-containing protein</fullName>
    </recommendedName>
</protein>
<evidence type="ECO:0000256" key="1">
    <source>
        <dbReference type="SAM" id="MobiDB-lite"/>
    </source>
</evidence>
<feature type="compositionally biased region" description="Polar residues" evidence="1">
    <location>
        <begin position="47"/>
        <end position="56"/>
    </location>
</feature>
<evidence type="ECO:0000313" key="6">
    <source>
        <dbReference type="Proteomes" id="UP000284657"/>
    </source>
</evidence>
<proteinExistence type="predicted"/>
<dbReference type="Pfam" id="PF13877">
    <property type="entry name" value="RPAP3_C"/>
    <property type="match status" value="1"/>
</dbReference>
<feature type="domain" description="RNA-polymerase II-associated protein 3-like C-terminal" evidence="2">
    <location>
        <begin position="123"/>
        <end position="232"/>
    </location>
</feature>
<dbReference type="PANTHER" id="PTHR47329:SF1">
    <property type="entry name" value="OS05G0129900 PROTEIN"/>
    <property type="match status" value="1"/>
</dbReference>
<evidence type="ECO:0000259" key="2">
    <source>
        <dbReference type="Pfam" id="PF13877"/>
    </source>
</evidence>
<reference evidence="5 6" key="1">
    <citation type="submission" date="2018-07" db="EMBL/GenBank/DDBJ databases">
        <title>Genome sequencing of oomycete isolates from Chile give support for New Zealand origin for Phytophthora kernoviae and make available the first Nothophytophthora sp. genome.</title>
        <authorList>
            <person name="Studholme D.J."/>
            <person name="Sanfuentes E."/>
            <person name="Panda P."/>
            <person name="Hill R."/>
            <person name="Sambles C."/>
            <person name="Grant M."/>
            <person name="Williams N.M."/>
            <person name="Mcdougal R.L."/>
        </authorList>
    </citation>
    <scope>NUCLEOTIDE SEQUENCE [LARGE SCALE GENOMIC DNA]</scope>
    <source>
        <strain evidence="4">Chile6</strain>
        <strain evidence="3">Chile7</strain>
    </source>
</reference>
<gene>
    <name evidence="3" type="ORF">BBJ29_001527</name>
    <name evidence="4" type="ORF">BBP00_00002368</name>
</gene>
<dbReference type="Proteomes" id="UP000284657">
    <property type="component" value="Unassembled WGS sequence"/>
</dbReference>
<evidence type="ECO:0000313" key="3">
    <source>
        <dbReference type="EMBL" id="RLN48294.1"/>
    </source>
</evidence>